<dbReference type="PROSITE" id="PS51146">
    <property type="entry name" value="KAIC"/>
    <property type="match status" value="1"/>
</dbReference>
<keyword evidence="5" id="KW-1185">Reference proteome</keyword>
<evidence type="ECO:0000256" key="2">
    <source>
        <dbReference type="ARBA" id="ARBA00022840"/>
    </source>
</evidence>
<dbReference type="CDD" id="cd01124">
    <property type="entry name" value="KaiC-like"/>
    <property type="match status" value="1"/>
</dbReference>
<dbReference type="InterPro" id="IPR014774">
    <property type="entry name" value="KaiC-like_dom"/>
</dbReference>
<keyword evidence="1" id="KW-0547">Nucleotide-binding</keyword>
<dbReference type="SUPFAM" id="SSF52540">
    <property type="entry name" value="P-loop containing nucleoside triphosphate hydrolases"/>
    <property type="match status" value="1"/>
</dbReference>
<dbReference type="NCBIfam" id="TIGR03880">
    <property type="entry name" value="KaiC_arch_3"/>
    <property type="match status" value="1"/>
</dbReference>
<evidence type="ECO:0000256" key="1">
    <source>
        <dbReference type="ARBA" id="ARBA00022741"/>
    </source>
</evidence>
<gene>
    <name evidence="4" type="ORF">SAMN05421858_2241</name>
</gene>
<accession>A0A1N6ZZ47</accession>
<dbReference type="PANTHER" id="PTHR43637:SF1">
    <property type="entry name" value="UPF0273 PROTEIN TM_0370"/>
    <property type="match status" value="1"/>
</dbReference>
<evidence type="ECO:0000313" key="4">
    <source>
        <dbReference type="EMBL" id="SIR32098.1"/>
    </source>
</evidence>
<dbReference type="GO" id="GO:0005524">
    <property type="term" value="F:ATP binding"/>
    <property type="evidence" value="ECO:0007669"/>
    <property type="project" value="UniProtKB-KW"/>
</dbReference>
<feature type="domain" description="KaiC" evidence="3">
    <location>
        <begin position="2"/>
        <end position="232"/>
    </location>
</feature>
<dbReference type="Pfam" id="PF06745">
    <property type="entry name" value="ATPase"/>
    <property type="match status" value="1"/>
</dbReference>
<protein>
    <submittedName>
        <fullName evidence="4">KaiC domain protein, AF_0351 family</fullName>
    </submittedName>
</protein>
<organism evidence="4 5">
    <name type="scientific">Haladaptatus litoreus</name>
    <dbReference type="NCBI Taxonomy" id="553468"/>
    <lineage>
        <taxon>Archaea</taxon>
        <taxon>Methanobacteriati</taxon>
        <taxon>Methanobacteriota</taxon>
        <taxon>Stenosarchaea group</taxon>
        <taxon>Halobacteria</taxon>
        <taxon>Halobacteriales</taxon>
        <taxon>Haladaptataceae</taxon>
        <taxon>Haladaptatus</taxon>
    </lineage>
</organism>
<name>A0A1N6ZZ47_9EURY</name>
<dbReference type="InterPro" id="IPR010624">
    <property type="entry name" value="KaiC_dom"/>
</dbReference>
<sequence length="232" mass="25971">MPRTDIGIDGLDSMIQGGVPERTLMVAIGNAGTGKTTFGLQFLDHALSRGESAVYVTLEESHERIVNSATEKGWPYDEYVEDDLLAIVDLDPIEMANSLSSIQSELPGLVRDFGATRLVLDSVSLLEMMYEAQSSRRNEIYDFTRSLKEAGVTTMLTSEASDENPYASRHGIIEYLTDAVFVLQYVRSTDDFRETRLAVEIQKIRDANHSREIKPYDITEEGISVYQQANLF</sequence>
<evidence type="ECO:0000259" key="3">
    <source>
        <dbReference type="PROSITE" id="PS51146"/>
    </source>
</evidence>
<evidence type="ECO:0000313" key="5">
    <source>
        <dbReference type="Proteomes" id="UP000186914"/>
    </source>
</evidence>
<dbReference type="Proteomes" id="UP000186914">
    <property type="component" value="Unassembled WGS sequence"/>
</dbReference>
<dbReference type="Gene3D" id="3.40.50.300">
    <property type="entry name" value="P-loop containing nucleotide triphosphate hydrolases"/>
    <property type="match status" value="1"/>
</dbReference>
<dbReference type="EMBL" id="FTNO01000001">
    <property type="protein sequence ID" value="SIR32098.1"/>
    <property type="molecule type" value="Genomic_DNA"/>
</dbReference>
<dbReference type="InterPro" id="IPR022420">
    <property type="entry name" value="Circ_KaiC_arc"/>
</dbReference>
<proteinExistence type="predicted"/>
<dbReference type="PANTHER" id="PTHR43637">
    <property type="entry name" value="UPF0273 PROTEIN TM_0370"/>
    <property type="match status" value="1"/>
</dbReference>
<keyword evidence="2" id="KW-0067">ATP-binding</keyword>
<dbReference type="AlphaFoldDB" id="A0A1N6ZZ47"/>
<reference evidence="5" key="1">
    <citation type="submission" date="2017-01" db="EMBL/GenBank/DDBJ databases">
        <authorList>
            <person name="Varghese N."/>
            <person name="Submissions S."/>
        </authorList>
    </citation>
    <scope>NUCLEOTIDE SEQUENCE [LARGE SCALE GENOMIC DNA]</scope>
    <source>
        <strain evidence="5">CGMCC 1.7737</strain>
    </source>
</reference>
<dbReference type="InterPro" id="IPR027417">
    <property type="entry name" value="P-loop_NTPase"/>
</dbReference>